<proteinExistence type="inferred from homology"/>
<dbReference type="Gene3D" id="3.30.1140.40">
    <property type="entry name" value="Tctex-1"/>
    <property type="match status" value="1"/>
</dbReference>
<evidence type="ECO:0000313" key="2">
    <source>
        <dbReference type="EMBL" id="TRY62676.1"/>
    </source>
</evidence>
<accession>A0A553NB55</accession>
<protein>
    <submittedName>
        <fullName evidence="2">Uncharacterized protein</fullName>
    </submittedName>
</protein>
<dbReference type="InterPro" id="IPR005334">
    <property type="entry name" value="Tctex-1-like"/>
</dbReference>
<comment type="caution">
    <text evidence="2">The sequence shown here is derived from an EMBL/GenBank/DDBJ whole genome shotgun (WGS) entry which is preliminary data.</text>
</comment>
<name>A0A553NB55_TIGCA</name>
<dbReference type="EMBL" id="VCGU01000458">
    <property type="protein sequence ID" value="TRY62676.1"/>
    <property type="molecule type" value="Genomic_DNA"/>
</dbReference>
<comment type="similarity">
    <text evidence="1">Belongs to the dynein light chain Tctex-type family.</text>
</comment>
<dbReference type="InterPro" id="IPR038586">
    <property type="entry name" value="Tctex-1-like_sf"/>
</dbReference>
<dbReference type="Pfam" id="PF03645">
    <property type="entry name" value="Tctex-1"/>
    <property type="match status" value="1"/>
</dbReference>
<gene>
    <name evidence="2" type="ORF">TCAL_02059</name>
</gene>
<keyword evidence="3" id="KW-1185">Reference proteome</keyword>
<reference evidence="2 3" key="1">
    <citation type="journal article" date="2018" name="Nat. Ecol. Evol.">
        <title>Genomic signatures of mitonuclear coevolution across populations of Tigriopus californicus.</title>
        <authorList>
            <person name="Barreto F.S."/>
            <person name="Watson E.T."/>
            <person name="Lima T.G."/>
            <person name="Willett C.S."/>
            <person name="Edmands S."/>
            <person name="Li W."/>
            <person name="Burton R.S."/>
        </authorList>
    </citation>
    <scope>NUCLEOTIDE SEQUENCE [LARGE SCALE GENOMIC DNA]</scope>
    <source>
        <strain evidence="2 3">San Diego</strain>
    </source>
</reference>
<dbReference type="AlphaFoldDB" id="A0A553NB55"/>
<evidence type="ECO:0000313" key="3">
    <source>
        <dbReference type="Proteomes" id="UP000318571"/>
    </source>
</evidence>
<sequence>MAQAFVDKHQAQIGLERSLIKSTITEILESSIQEHRLRSKTVDELDQLFEIYANELCSVLGQTIRSQCLAIGYRVVVQVVLTAFKDQGIDVSQKCAWHSALDNYIQVSAGGKNALILVQTYFSSSSNPARKQEALQDYNEICLDAKAKATVSSKYAKLLISDAGFQEAMKVTEVPLAQPLLDLLLSTFRTHDVLATDLTHEVNPRHLMHCIL</sequence>
<dbReference type="Proteomes" id="UP000318571">
    <property type="component" value="Chromosome 10"/>
</dbReference>
<organism evidence="2 3">
    <name type="scientific">Tigriopus californicus</name>
    <name type="common">Marine copepod</name>
    <dbReference type="NCBI Taxonomy" id="6832"/>
    <lineage>
        <taxon>Eukaryota</taxon>
        <taxon>Metazoa</taxon>
        <taxon>Ecdysozoa</taxon>
        <taxon>Arthropoda</taxon>
        <taxon>Crustacea</taxon>
        <taxon>Multicrustacea</taxon>
        <taxon>Hexanauplia</taxon>
        <taxon>Copepoda</taxon>
        <taxon>Harpacticoida</taxon>
        <taxon>Harpacticidae</taxon>
        <taxon>Tigriopus</taxon>
    </lineage>
</organism>
<evidence type="ECO:0000256" key="1">
    <source>
        <dbReference type="ARBA" id="ARBA00005361"/>
    </source>
</evidence>